<protein>
    <recommendedName>
        <fullName evidence="4">Lipoprotein</fullName>
    </recommendedName>
</protein>
<evidence type="ECO:0000313" key="3">
    <source>
        <dbReference type="Proteomes" id="UP000808337"/>
    </source>
</evidence>
<dbReference type="EMBL" id="JADKGY010000025">
    <property type="protein sequence ID" value="MBK9983741.1"/>
    <property type="molecule type" value="Genomic_DNA"/>
</dbReference>
<gene>
    <name evidence="2" type="ORF">IPP15_15455</name>
</gene>
<name>A0A9D7XR65_9BACT</name>
<evidence type="ECO:0008006" key="4">
    <source>
        <dbReference type="Google" id="ProtNLM"/>
    </source>
</evidence>
<dbReference type="AlphaFoldDB" id="A0A9D7XR65"/>
<evidence type="ECO:0000256" key="1">
    <source>
        <dbReference type="SAM" id="Phobius"/>
    </source>
</evidence>
<keyword evidence="1" id="KW-0812">Transmembrane</keyword>
<sequence length="289" mass="32198">MKTLFNIPFAPSFTFILGVSMMISLMISCQKSIKSGETKPTNCKFIAGLAEGGDNREADFKAQVAAFNQNYTLYQKGEMSASQVDNPYHQTPYHLGVDPTERPNNLLDSFSRLGEKVGLMIGFGKPVATENIVTLYLIMLKEEFTQVDSQNCKVAFQVAKADSIELYYSYNTRSGLWSPMDKSIIDKWVSNLYDADPAHAPVFKGYYIHHEAGKNADMDDYFYAGLKKGTTRDTLNIFSLNHPCTEAGKDIQFSYTRFLTSSGNLSTSTSFISGDTKNIVRACPPYCAQ</sequence>
<accession>A0A9D7XR65</accession>
<keyword evidence="1" id="KW-0472">Membrane</keyword>
<reference evidence="2 3" key="1">
    <citation type="submission" date="2020-10" db="EMBL/GenBank/DDBJ databases">
        <title>Connecting structure to function with the recovery of over 1000 high-quality activated sludge metagenome-assembled genomes encoding full-length rRNA genes using long-read sequencing.</title>
        <authorList>
            <person name="Singleton C.M."/>
            <person name="Petriglieri F."/>
            <person name="Kristensen J.M."/>
            <person name="Kirkegaard R.H."/>
            <person name="Michaelsen T.Y."/>
            <person name="Andersen M.H."/>
            <person name="Karst S.M."/>
            <person name="Dueholm M.S."/>
            <person name="Nielsen P.H."/>
            <person name="Albertsen M."/>
        </authorList>
    </citation>
    <scope>NUCLEOTIDE SEQUENCE [LARGE SCALE GENOMIC DNA]</scope>
    <source>
        <strain evidence="2">Ribe_18-Q3-R11-54_MAXAC.273</strain>
    </source>
</reference>
<keyword evidence="1" id="KW-1133">Transmembrane helix</keyword>
<proteinExistence type="predicted"/>
<feature type="transmembrane region" description="Helical" evidence="1">
    <location>
        <begin position="12"/>
        <end position="29"/>
    </location>
</feature>
<dbReference type="Proteomes" id="UP000808337">
    <property type="component" value="Unassembled WGS sequence"/>
</dbReference>
<evidence type="ECO:0000313" key="2">
    <source>
        <dbReference type="EMBL" id="MBK9983741.1"/>
    </source>
</evidence>
<organism evidence="2 3">
    <name type="scientific">Candidatus Opimibacter skivensis</name>
    <dbReference type="NCBI Taxonomy" id="2982028"/>
    <lineage>
        <taxon>Bacteria</taxon>
        <taxon>Pseudomonadati</taxon>
        <taxon>Bacteroidota</taxon>
        <taxon>Saprospiria</taxon>
        <taxon>Saprospirales</taxon>
        <taxon>Saprospiraceae</taxon>
        <taxon>Candidatus Opimibacter</taxon>
    </lineage>
</organism>
<dbReference type="PROSITE" id="PS51257">
    <property type="entry name" value="PROKAR_LIPOPROTEIN"/>
    <property type="match status" value="1"/>
</dbReference>
<comment type="caution">
    <text evidence="2">The sequence shown here is derived from an EMBL/GenBank/DDBJ whole genome shotgun (WGS) entry which is preliminary data.</text>
</comment>